<keyword evidence="1" id="KW-0472">Membrane</keyword>
<comment type="caution">
    <text evidence="2">The sequence shown here is derived from an EMBL/GenBank/DDBJ whole genome shotgun (WGS) entry which is preliminary data.</text>
</comment>
<keyword evidence="1" id="KW-1133">Transmembrane helix</keyword>
<evidence type="ECO:0000256" key="1">
    <source>
        <dbReference type="SAM" id="Phobius"/>
    </source>
</evidence>
<name>A0ABQ6NQQ0_9BACL</name>
<evidence type="ECO:0000313" key="3">
    <source>
        <dbReference type="Proteomes" id="UP001285921"/>
    </source>
</evidence>
<feature type="transmembrane region" description="Helical" evidence="1">
    <location>
        <begin position="20"/>
        <end position="42"/>
    </location>
</feature>
<protein>
    <submittedName>
        <fullName evidence="2">Uncharacterized protein</fullName>
    </submittedName>
</protein>
<keyword evidence="3" id="KW-1185">Reference proteome</keyword>
<dbReference type="Proteomes" id="UP001285921">
    <property type="component" value="Unassembled WGS sequence"/>
</dbReference>
<reference evidence="2 3" key="1">
    <citation type="submission" date="2023-05" db="EMBL/GenBank/DDBJ databases">
        <title>Draft genome of Paenibacillus sp. CCS26.</title>
        <authorList>
            <person name="Akita H."/>
            <person name="Shinto Y."/>
            <person name="Kimura Z."/>
        </authorList>
    </citation>
    <scope>NUCLEOTIDE SEQUENCE [LARGE SCALE GENOMIC DNA]</scope>
    <source>
        <strain evidence="2 3">CCS26</strain>
    </source>
</reference>
<keyword evidence="1" id="KW-0812">Transmembrane</keyword>
<proteinExistence type="predicted"/>
<sequence>MGRTGSGRRKLFFPIRLKFVILLCGLITAPFLISGIMTYLHICGAFLQGITPQEAGIPELQARLRERGAILD</sequence>
<evidence type="ECO:0000313" key="2">
    <source>
        <dbReference type="EMBL" id="GMK47390.1"/>
    </source>
</evidence>
<dbReference type="RefSeq" id="WP_317981358.1">
    <property type="nucleotide sequence ID" value="NZ_BTCL01000019.1"/>
</dbReference>
<gene>
    <name evidence="2" type="ORF">PghCCS26_45200</name>
</gene>
<organism evidence="2 3">
    <name type="scientific">Paenibacillus glycanilyticus</name>
    <dbReference type="NCBI Taxonomy" id="126569"/>
    <lineage>
        <taxon>Bacteria</taxon>
        <taxon>Bacillati</taxon>
        <taxon>Bacillota</taxon>
        <taxon>Bacilli</taxon>
        <taxon>Bacillales</taxon>
        <taxon>Paenibacillaceae</taxon>
        <taxon>Paenibacillus</taxon>
    </lineage>
</organism>
<accession>A0ABQ6NQQ0</accession>
<dbReference type="EMBL" id="BTCL01000019">
    <property type="protein sequence ID" value="GMK47390.1"/>
    <property type="molecule type" value="Genomic_DNA"/>
</dbReference>